<proteinExistence type="predicted"/>
<reference evidence="2" key="1">
    <citation type="submission" date="2019-04" db="EMBL/GenBank/DDBJ databases">
        <authorList>
            <person name="Melise S."/>
            <person name="Noan J."/>
            <person name="Okalmin O."/>
        </authorList>
    </citation>
    <scope>NUCLEOTIDE SEQUENCE</scope>
    <source>
        <strain evidence="2">FN9</strain>
    </source>
</reference>
<gene>
    <name evidence="2" type="ORF">FUG_LOCUS562299</name>
    <name evidence="1" type="ORF">MDCFG202_LOCUS259930</name>
</gene>
<accession>A0A4E9ELL9</accession>
<dbReference type="AlphaFoldDB" id="A0A4E9ELL9"/>
<dbReference type="Proteomes" id="UP000746612">
    <property type="component" value="Unassembled WGS sequence"/>
</dbReference>
<evidence type="ECO:0000313" key="1">
    <source>
        <dbReference type="EMBL" id="CAG1985247.1"/>
    </source>
</evidence>
<reference evidence="1" key="2">
    <citation type="submission" date="2021-03" db="EMBL/GenBank/DDBJ databases">
        <authorList>
            <person name="Alouane T."/>
            <person name="Langin T."/>
            <person name="Bonhomme L."/>
        </authorList>
    </citation>
    <scope>NUCLEOTIDE SEQUENCE</scope>
    <source>
        <strain evidence="1">MDC_Fg202</strain>
    </source>
</reference>
<evidence type="ECO:0000313" key="2">
    <source>
        <dbReference type="EMBL" id="VIO64154.1"/>
    </source>
</evidence>
<dbReference type="EMBL" id="CAAKMV010000196">
    <property type="protein sequence ID" value="VIO64154.1"/>
    <property type="molecule type" value="Genomic_DNA"/>
</dbReference>
<name>A0A4E9ELL9_GIBZA</name>
<dbReference type="EMBL" id="CAJPIJ010000134">
    <property type="protein sequence ID" value="CAG1985247.1"/>
    <property type="molecule type" value="Genomic_DNA"/>
</dbReference>
<sequence>MQKKHTTPGIRWSSPTQLLIQRFAAYLWESGRDPEFSASYGQIDNYKDVVGGSYNEGKSRLRRVVVIKLNHELNVFEYISCL</sequence>
<organism evidence="2">
    <name type="scientific">Gibberella zeae</name>
    <name type="common">Wheat head blight fungus</name>
    <name type="synonym">Fusarium graminearum</name>
    <dbReference type="NCBI Taxonomy" id="5518"/>
    <lineage>
        <taxon>Eukaryota</taxon>
        <taxon>Fungi</taxon>
        <taxon>Dikarya</taxon>
        <taxon>Ascomycota</taxon>
        <taxon>Pezizomycotina</taxon>
        <taxon>Sordariomycetes</taxon>
        <taxon>Hypocreomycetidae</taxon>
        <taxon>Hypocreales</taxon>
        <taxon>Nectriaceae</taxon>
        <taxon>Fusarium</taxon>
    </lineage>
</organism>
<protein>
    <submittedName>
        <fullName evidence="2">Uncharacterized protein</fullName>
    </submittedName>
</protein>